<comment type="subcellular location">
    <subcellularLocation>
        <location evidence="1">Nucleus</location>
    </subcellularLocation>
</comment>
<keyword evidence="4" id="KW-0804">Transcription</keyword>
<dbReference type="AlphaFoldDB" id="A0A8J5HS87"/>
<feature type="region of interest" description="Disordered" evidence="6">
    <location>
        <begin position="1"/>
        <end position="75"/>
    </location>
</feature>
<feature type="region of interest" description="Disordered" evidence="6">
    <location>
        <begin position="144"/>
        <end position="165"/>
    </location>
</feature>
<dbReference type="GO" id="GO:0005634">
    <property type="term" value="C:nucleus"/>
    <property type="evidence" value="ECO:0007669"/>
    <property type="project" value="UniProtKB-SubCell"/>
</dbReference>
<evidence type="ECO:0000256" key="5">
    <source>
        <dbReference type="ARBA" id="ARBA00023242"/>
    </source>
</evidence>
<dbReference type="PROSITE" id="PS50888">
    <property type="entry name" value="BHLH"/>
    <property type="match status" value="1"/>
</dbReference>
<keyword evidence="5" id="KW-0539">Nucleus</keyword>
<dbReference type="EMBL" id="JACMSC010000002">
    <property type="protein sequence ID" value="KAG6534442.1"/>
    <property type="molecule type" value="Genomic_DNA"/>
</dbReference>
<evidence type="ECO:0000313" key="9">
    <source>
        <dbReference type="Proteomes" id="UP000734854"/>
    </source>
</evidence>
<feature type="domain" description="BHLH" evidence="7">
    <location>
        <begin position="149"/>
        <end position="198"/>
    </location>
</feature>
<keyword evidence="3" id="KW-0805">Transcription regulation</keyword>
<keyword evidence="9" id="KW-1185">Reference proteome</keyword>
<dbReference type="PANTHER" id="PTHR33124:SF51">
    <property type="entry name" value="BHLH DOMAIN-CONTAINING PROTEIN"/>
    <property type="match status" value="1"/>
</dbReference>
<dbReference type="GO" id="GO:0006355">
    <property type="term" value="P:regulation of DNA-templated transcription"/>
    <property type="evidence" value="ECO:0007669"/>
    <property type="project" value="InterPro"/>
</dbReference>
<dbReference type="GO" id="GO:0000976">
    <property type="term" value="F:transcription cis-regulatory region binding"/>
    <property type="evidence" value="ECO:0007669"/>
    <property type="project" value="UniProtKB-ARBA"/>
</dbReference>
<dbReference type="PANTHER" id="PTHR33124">
    <property type="entry name" value="TRANSCRIPTION FACTOR IBH1-LIKE 1"/>
    <property type="match status" value="1"/>
</dbReference>
<dbReference type="SUPFAM" id="SSF47459">
    <property type="entry name" value="HLH, helix-loop-helix DNA-binding domain"/>
    <property type="match status" value="1"/>
</dbReference>
<dbReference type="InterPro" id="IPR044660">
    <property type="entry name" value="IBH1-like"/>
</dbReference>
<accession>A0A8J5HS87</accession>
<evidence type="ECO:0000313" key="8">
    <source>
        <dbReference type="EMBL" id="KAG6534442.1"/>
    </source>
</evidence>
<sequence>MEGDTKAWVAAPNRRPTQASRFRRSRARRKVAADGTKEIGSAPTTPSKGDEGASGKLRTAPKSSTPVNRWRSSSKERAYRRRLVEVLCSAAANSRSSGPCSIKEAADSALATTAHGRSRWSRAILFARRCRGGGSSSRKLLAKAGGTRCRLTSAPPPPTKKGNKLGHRLRALGRLVPGCRKLPALTLLEEAADYLAALEMQAKALRDLTDILSAAESGGVPPEN</sequence>
<evidence type="ECO:0000256" key="2">
    <source>
        <dbReference type="ARBA" id="ARBA00005510"/>
    </source>
</evidence>
<dbReference type="InterPro" id="IPR044549">
    <property type="entry name" value="bHLH_AtIBH1-like"/>
</dbReference>
<dbReference type="GO" id="GO:0046983">
    <property type="term" value="F:protein dimerization activity"/>
    <property type="evidence" value="ECO:0007669"/>
    <property type="project" value="InterPro"/>
</dbReference>
<gene>
    <name evidence="8" type="ORF">ZIOFF_008328</name>
</gene>
<name>A0A8J5HS87_ZINOF</name>
<organism evidence="8 9">
    <name type="scientific">Zingiber officinale</name>
    <name type="common">Ginger</name>
    <name type="synonym">Amomum zingiber</name>
    <dbReference type="NCBI Taxonomy" id="94328"/>
    <lineage>
        <taxon>Eukaryota</taxon>
        <taxon>Viridiplantae</taxon>
        <taxon>Streptophyta</taxon>
        <taxon>Embryophyta</taxon>
        <taxon>Tracheophyta</taxon>
        <taxon>Spermatophyta</taxon>
        <taxon>Magnoliopsida</taxon>
        <taxon>Liliopsida</taxon>
        <taxon>Zingiberales</taxon>
        <taxon>Zingiberaceae</taxon>
        <taxon>Zingiber</taxon>
    </lineage>
</organism>
<feature type="compositionally biased region" description="Basic residues" evidence="6">
    <location>
        <begin position="21"/>
        <end position="30"/>
    </location>
</feature>
<proteinExistence type="inferred from homology"/>
<evidence type="ECO:0000256" key="3">
    <source>
        <dbReference type="ARBA" id="ARBA00023015"/>
    </source>
</evidence>
<protein>
    <recommendedName>
        <fullName evidence="7">BHLH domain-containing protein</fullName>
    </recommendedName>
</protein>
<evidence type="ECO:0000256" key="6">
    <source>
        <dbReference type="SAM" id="MobiDB-lite"/>
    </source>
</evidence>
<comment type="similarity">
    <text evidence="2">Belongs to the bHLH protein family.</text>
</comment>
<reference evidence="8 9" key="1">
    <citation type="submission" date="2020-08" db="EMBL/GenBank/DDBJ databases">
        <title>Plant Genome Project.</title>
        <authorList>
            <person name="Zhang R.-G."/>
        </authorList>
    </citation>
    <scope>NUCLEOTIDE SEQUENCE [LARGE SCALE GENOMIC DNA]</scope>
    <source>
        <tissue evidence="8">Rhizome</tissue>
    </source>
</reference>
<dbReference type="InterPro" id="IPR036638">
    <property type="entry name" value="HLH_DNA-bd_sf"/>
</dbReference>
<dbReference type="InterPro" id="IPR011598">
    <property type="entry name" value="bHLH_dom"/>
</dbReference>
<feature type="compositionally biased region" description="Polar residues" evidence="6">
    <location>
        <begin position="61"/>
        <end position="71"/>
    </location>
</feature>
<dbReference type="Proteomes" id="UP000734854">
    <property type="component" value="Unassembled WGS sequence"/>
</dbReference>
<evidence type="ECO:0000256" key="1">
    <source>
        <dbReference type="ARBA" id="ARBA00004123"/>
    </source>
</evidence>
<evidence type="ECO:0000256" key="4">
    <source>
        <dbReference type="ARBA" id="ARBA00023163"/>
    </source>
</evidence>
<dbReference type="CDD" id="cd11444">
    <property type="entry name" value="bHLH_AtIBH1_like"/>
    <property type="match status" value="1"/>
</dbReference>
<comment type="caution">
    <text evidence="8">The sequence shown here is derived from an EMBL/GenBank/DDBJ whole genome shotgun (WGS) entry which is preliminary data.</text>
</comment>
<evidence type="ECO:0000259" key="7">
    <source>
        <dbReference type="PROSITE" id="PS50888"/>
    </source>
</evidence>